<sequence>MANRQTTAKMTSNTTSASNLLKKKRKLEGKREALARKLADLDAEIIKAQSDYGELCNKSSPILALPVEVTCLIFRETFSTIAPTETEDPNYQAFKLTEVDISHVCRKWRSIAISLPILWTCFYYFGSKASAATIDRLEVYLDRSKTSLLELWFEFRGTSTREEALHRDALEKAIMHVDRWRLFTIFSSSETEAKSSWNREVVTLLKPLCAPNLEHFALFPDVPHGNALPTAYWQTAQQELQPGILMEGAPKLRSVWTDTIFHVAPLSNVTTLRIESGSNSFDMIISMASFRAMLTMPTLENLSLNDAVCTEPPPSHPEPLHMNRLKHLRFSNDLLCNLLPDIQAPLLETLIIHNGMIEAEYYTDARRAGEPYTFPSLKTVALIDGACENRANMWYFARMTRNATQVTITQMYQEEGILQAIDDLPEKEEGFWPNLRTLICDVETWYDDDFSVLLRIARRWDGYKRGLTLKMPKTQAAQWKTLPSPSQATYDMVSSFCTIEELVADDLRDQGPWPPGEEETLDRRLDFFGADPFRTSGRGLAFHLTYA</sequence>
<evidence type="ECO:0000256" key="1">
    <source>
        <dbReference type="SAM" id="MobiDB-lite"/>
    </source>
</evidence>
<protein>
    <submittedName>
        <fullName evidence="2">Uncharacterized protein</fullName>
    </submittedName>
</protein>
<feature type="region of interest" description="Disordered" evidence="1">
    <location>
        <begin position="1"/>
        <end position="21"/>
    </location>
</feature>
<evidence type="ECO:0000313" key="2">
    <source>
        <dbReference type="EMBL" id="KIM49698.1"/>
    </source>
</evidence>
<evidence type="ECO:0000313" key="3">
    <source>
        <dbReference type="Proteomes" id="UP000053424"/>
    </source>
</evidence>
<dbReference type="STRING" id="686832.A0A0C2YIW3"/>
<feature type="compositionally biased region" description="Polar residues" evidence="1">
    <location>
        <begin position="1"/>
        <end position="19"/>
    </location>
</feature>
<dbReference type="OrthoDB" id="3023006at2759"/>
<keyword evidence="3" id="KW-1185">Reference proteome</keyword>
<reference evidence="2 3" key="1">
    <citation type="submission" date="2014-04" db="EMBL/GenBank/DDBJ databases">
        <authorList>
            <consortium name="DOE Joint Genome Institute"/>
            <person name="Kuo A."/>
            <person name="Gay G."/>
            <person name="Dore J."/>
            <person name="Kohler A."/>
            <person name="Nagy L.G."/>
            <person name="Floudas D."/>
            <person name="Copeland A."/>
            <person name="Barry K.W."/>
            <person name="Cichocki N."/>
            <person name="Veneault-Fourrey C."/>
            <person name="LaButti K."/>
            <person name="Lindquist E.A."/>
            <person name="Lipzen A."/>
            <person name="Lundell T."/>
            <person name="Morin E."/>
            <person name="Murat C."/>
            <person name="Sun H."/>
            <person name="Tunlid A."/>
            <person name="Henrissat B."/>
            <person name="Grigoriev I.V."/>
            <person name="Hibbett D.S."/>
            <person name="Martin F."/>
            <person name="Nordberg H.P."/>
            <person name="Cantor M.N."/>
            <person name="Hua S.X."/>
        </authorList>
    </citation>
    <scope>NUCLEOTIDE SEQUENCE [LARGE SCALE GENOMIC DNA]</scope>
    <source>
        <strain evidence="3">h7</strain>
    </source>
</reference>
<organism evidence="2 3">
    <name type="scientific">Hebeloma cylindrosporum</name>
    <dbReference type="NCBI Taxonomy" id="76867"/>
    <lineage>
        <taxon>Eukaryota</taxon>
        <taxon>Fungi</taxon>
        <taxon>Dikarya</taxon>
        <taxon>Basidiomycota</taxon>
        <taxon>Agaricomycotina</taxon>
        <taxon>Agaricomycetes</taxon>
        <taxon>Agaricomycetidae</taxon>
        <taxon>Agaricales</taxon>
        <taxon>Agaricineae</taxon>
        <taxon>Hymenogastraceae</taxon>
        <taxon>Hebeloma</taxon>
    </lineage>
</organism>
<dbReference type="EMBL" id="KN831768">
    <property type="protein sequence ID" value="KIM49698.1"/>
    <property type="molecule type" value="Genomic_DNA"/>
</dbReference>
<proteinExistence type="predicted"/>
<dbReference type="Proteomes" id="UP000053424">
    <property type="component" value="Unassembled WGS sequence"/>
</dbReference>
<dbReference type="HOGENOM" id="CLU_020999_4_0_1"/>
<dbReference type="AlphaFoldDB" id="A0A0C2YIW3"/>
<name>A0A0C2YIW3_HEBCY</name>
<gene>
    <name evidence="2" type="ORF">M413DRAFT_438855</name>
</gene>
<reference evidence="3" key="2">
    <citation type="submission" date="2015-01" db="EMBL/GenBank/DDBJ databases">
        <title>Evolutionary Origins and Diversification of the Mycorrhizal Mutualists.</title>
        <authorList>
            <consortium name="DOE Joint Genome Institute"/>
            <consortium name="Mycorrhizal Genomics Consortium"/>
            <person name="Kohler A."/>
            <person name="Kuo A."/>
            <person name="Nagy L.G."/>
            <person name="Floudas D."/>
            <person name="Copeland A."/>
            <person name="Barry K.W."/>
            <person name="Cichocki N."/>
            <person name="Veneault-Fourrey C."/>
            <person name="LaButti K."/>
            <person name="Lindquist E.A."/>
            <person name="Lipzen A."/>
            <person name="Lundell T."/>
            <person name="Morin E."/>
            <person name="Murat C."/>
            <person name="Riley R."/>
            <person name="Ohm R."/>
            <person name="Sun H."/>
            <person name="Tunlid A."/>
            <person name="Henrissat B."/>
            <person name="Grigoriev I.V."/>
            <person name="Hibbett D.S."/>
            <person name="Martin F."/>
        </authorList>
    </citation>
    <scope>NUCLEOTIDE SEQUENCE [LARGE SCALE GENOMIC DNA]</scope>
    <source>
        <strain evidence="3">h7</strain>
    </source>
</reference>
<accession>A0A0C2YIW3</accession>